<organism evidence="2 3">
    <name type="scientific">Ectocarpus siliculosus</name>
    <name type="common">Brown alga</name>
    <name type="synonym">Conferva siliculosa</name>
    <dbReference type="NCBI Taxonomy" id="2880"/>
    <lineage>
        <taxon>Eukaryota</taxon>
        <taxon>Sar</taxon>
        <taxon>Stramenopiles</taxon>
        <taxon>Ochrophyta</taxon>
        <taxon>PX clade</taxon>
        <taxon>Phaeophyceae</taxon>
        <taxon>Ectocarpales</taxon>
        <taxon>Ectocarpaceae</taxon>
        <taxon>Ectocarpus</taxon>
    </lineage>
</organism>
<dbReference type="AlphaFoldDB" id="D8LM49"/>
<protein>
    <submittedName>
        <fullName evidence="2">Uncharacterized protein</fullName>
    </submittedName>
</protein>
<evidence type="ECO:0000313" key="3">
    <source>
        <dbReference type="Proteomes" id="UP000002630"/>
    </source>
</evidence>
<evidence type="ECO:0000256" key="1">
    <source>
        <dbReference type="SAM" id="MobiDB-lite"/>
    </source>
</evidence>
<evidence type="ECO:0000313" key="2">
    <source>
        <dbReference type="EMBL" id="CBN76197.1"/>
    </source>
</evidence>
<proteinExistence type="predicted"/>
<accession>D8LM49</accession>
<sequence length="151" mass="16296">MVNVCVALEGSKVKDGDGDDDDNTSATSGSNDVASSAITYIMSQHLVQTYVPPSPQYLTAVYRTLTSSFPEFLDRPLEICDYTGGKRSDWTYPGVRGLPLEAFLLEVGLREDPPWTFPTVLKPLTDRLASAGVTTTDELCEAATSGVLLSK</sequence>
<dbReference type="InParanoid" id="D8LM49"/>
<reference evidence="2 3" key="1">
    <citation type="journal article" date="2010" name="Nature">
        <title>The Ectocarpus genome and the independent evolution of multicellularity in brown algae.</title>
        <authorList>
            <person name="Cock J.M."/>
            <person name="Sterck L."/>
            <person name="Rouze P."/>
            <person name="Scornet D."/>
            <person name="Allen A.E."/>
            <person name="Amoutzias G."/>
            <person name="Anthouard V."/>
            <person name="Artiguenave F."/>
            <person name="Aury J.M."/>
            <person name="Badger J.H."/>
            <person name="Beszteri B."/>
            <person name="Billiau K."/>
            <person name="Bonnet E."/>
            <person name="Bothwell J.H."/>
            <person name="Bowler C."/>
            <person name="Boyen C."/>
            <person name="Brownlee C."/>
            <person name="Carrano C.J."/>
            <person name="Charrier B."/>
            <person name="Cho G.Y."/>
            <person name="Coelho S.M."/>
            <person name="Collen J."/>
            <person name="Corre E."/>
            <person name="Da Silva C."/>
            <person name="Delage L."/>
            <person name="Delaroque N."/>
            <person name="Dittami S.M."/>
            <person name="Doulbeau S."/>
            <person name="Elias M."/>
            <person name="Farnham G."/>
            <person name="Gachon C.M."/>
            <person name="Gschloessl B."/>
            <person name="Heesch S."/>
            <person name="Jabbari K."/>
            <person name="Jubin C."/>
            <person name="Kawai H."/>
            <person name="Kimura K."/>
            <person name="Kloareg B."/>
            <person name="Kupper F.C."/>
            <person name="Lang D."/>
            <person name="Le Bail A."/>
            <person name="Leblanc C."/>
            <person name="Lerouge P."/>
            <person name="Lohr M."/>
            <person name="Lopez P.J."/>
            <person name="Martens C."/>
            <person name="Maumus F."/>
            <person name="Michel G."/>
            <person name="Miranda-Saavedra D."/>
            <person name="Morales J."/>
            <person name="Moreau H."/>
            <person name="Motomura T."/>
            <person name="Nagasato C."/>
            <person name="Napoli C.A."/>
            <person name="Nelson D.R."/>
            <person name="Nyvall-Collen P."/>
            <person name="Peters A.F."/>
            <person name="Pommier C."/>
            <person name="Potin P."/>
            <person name="Poulain J."/>
            <person name="Quesneville H."/>
            <person name="Read B."/>
            <person name="Rensing S.A."/>
            <person name="Ritter A."/>
            <person name="Rousvoal S."/>
            <person name="Samanta M."/>
            <person name="Samson G."/>
            <person name="Schroeder D.C."/>
            <person name="Segurens B."/>
            <person name="Strittmatter M."/>
            <person name="Tonon T."/>
            <person name="Tregear J.W."/>
            <person name="Valentin K."/>
            <person name="von Dassow P."/>
            <person name="Yamagishi T."/>
            <person name="Van de Peer Y."/>
            <person name="Wincker P."/>
        </authorList>
    </citation>
    <scope>NUCLEOTIDE SEQUENCE [LARGE SCALE GENOMIC DNA]</scope>
    <source>
        <strain evidence="3">Ec32 / CCAP1310/4</strain>
    </source>
</reference>
<gene>
    <name evidence="2" type="ORF">Esi_0384_0020</name>
</gene>
<name>D8LM49_ECTSI</name>
<dbReference type="Proteomes" id="UP000002630">
    <property type="component" value="Linkage Group LG16"/>
</dbReference>
<dbReference type="EMBL" id="FN649741">
    <property type="protein sequence ID" value="CBN76197.1"/>
    <property type="molecule type" value="Genomic_DNA"/>
</dbReference>
<dbReference type="EMBL" id="FN648580">
    <property type="protein sequence ID" value="CBN76197.1"/>
    <property type="molecule type" value="Genomic_DNA"/>
</dbReference>
<keyword evidence="3" id="KW-1185">Reference proteome</keyword>
<feature type="region of interest" description="Disordered" evidence="1">
    <location>
        <begin position="9"/>
        <end position="30"/>
    </location>
</feature>